<dbReference type="eggNOG" id="arCOG04154">
    <property type="taxonomic scope" value="Archaea"/>
</dbReference>
<keyword evidence="3 6" id="KW-0689">Ribosomal protein</keyword>
<dbReference type="InterPro" id="IPR022309">
    <property type="entry name" value="Ribosomal_Se8/biogenesis_NSA2"/>
</dbReference>
<feature type="region of interest" description="Disordered" evidence="7">
    <location>
        <begin position="1"/>
        <end position="35"/>
    </location>
</feature>
<dbReference type="Pfam" id="PF01201">
    <property type="entry name" value="Ribosomal_S8e"/>
    <property type="match status" value="1"/>
</dbReference>
<dbReference type="CDD" id="cd11382">
    <property type="entry name" value="Ribosomal_S8e"/>
    <property type="match status" value="1"/>
</dbReference>
<dbReference type="NCBIfam" id="TIGR00307">
    <property type="entry name" value="eS8"/>
    <property type="match status" value="1"/>
</dbReference>
<organism evidence="8 9">
    <name type="scientific">Natronomonas pharaonis (strain ATCC 35678 / DSM 2160 / CIP 103997 / JCM 8858 / NBRC 14720 / NCIMB 2260 / Gabara)</name>
    <name type="common">Halobacterium pharaonis</name>
    <dbReference type="NCBI Taxonomy" id="348780"/>
    <lineage>
        <taxon>Archaea</taxon>
        <taxon>Methanobacteriati</taxon>
        <taxon>Methanobacteriota</taxon>
        <taxon>Stenosarchaea group</taxon>
        <taxon>Halobacteria</taxon>
        <taxon>Halobacteriales</taxon>
        <taxon>Natronomonadaceae</taxon>
        <taxon>Natronomonas</taxon>
    </lineage>
</organism>
<keyword evidence="4 6" id="KW-0687">Ribonucleoprotein</keyword>
<reference evidence="8 9" key="1">
    <citation type="journal article" date="2005" name="Genome Res.">
        <title>Living with two extremes: conclusions from the genome sequence of Natronomonas pharaonis.</title>
        <authorList>
            <person name="Falb M."/>
            <person name="Pfeiffer F."/>
            <person name="Palm P."/>
            <person name="Rodewald K."/>
            <person name="Hickmann V."/>
            <person name="Tittor J."/>
            <person name="Oesterhelt D."/>
        </authorList>
    </citation>
    <scope>NUCLEOTIDE SEQUENCE [LARGE SCALE GENOMIC DNA]</scope>
    <source>
        <strain evidence="9">ATCC 35678 / DSM 2160 / CIP 103997 / JCM 8858 / NBRC 14720 / NCIMB 2260 / Gabara</strain>
    </source>
</reference>
<sequence length="123" mass="13309">MNHARSTKKRTGGRRRAVRKKRKHELGSAPTETQVGDQKLKVVETHGGNAKVRAVAKNTASVATDDGVEPATIEDVAENPSNPNYVRRNIITKGAIIETDMGRARVTSRPGQDGQVNAVLVDE</sequence>
<evidence type="ECO:0000256" key="6">
    <source>
        <dbReference type="HAMAP-Rule" id="MF_00029"/>
    </source>
</evidence>
<feature type="compositionally biased region" description="Basic residues" evidence="7">
    <location>
        <begin position="1"/>
        <end position="24"/>
    </location>
</feature>
<accession>A0A1U7EZ16</accession>
<name>A0A1U7EZ16_NATPD</name>
<dbReference type="EnsemblBacteria" id="CAI50490">
    <property type="protein sequence ID" value="CAI50490"/>
    <property type="gene ID" value="NP_4798A"/>
</dbReference>
<evidence type="ECO:0000313" key="9">
    <source>
        <dbReference type="Proteomes" id="UP000002698"/>
    </source>
</evidence>
<dbReference type="InterPro" id="IPR018283">
    <property type="entry name" value="Ribosomal_eS8_CS"/>
</dbReference>
<dbReference type="KEGG" id="nph:NP_4798A"/>
<evidence type="ECO:0000256" key="2">
    <source>
        <dbReference type="ARBA" id="ARBA00011458"/>
    </source>
</evidence>
<evidence type="ECO:0000256" key="1">
    <source>
        <dbReference type="ARBA" id="ARBA00005257"/>
    </source>
</evidence>
<protein>
    <recommendedName>
        <fullName evidence="5 6">Small ribosomal subunit protein eS8</fullName>
    </recommendedName>
</protein>
<dbReference type="InterPro" id="IPR001047">
    <property type="entry name" value="Ribosomal_eS8"/>
</dbReference>
<evidence type="ECO:0000256" key="5">
    <source>
        <dbReference type="ARBA" id="ARBA00035277"/>
    </source>
</evidence>
<dbReference type="STRING" id="348780.NP_4798A"/>
<proteinExistence type="inferred from homology"/>
<dbReference type="AlphaFoldDB" id="A0A1U7EZ16"/>
<dbReference type="EMBL" id="CR936257">
    <property type="protein sequence ID" value="CAI50490.1"/>
    <property type="molecule type" value="Genomic_DNA"/>
</dbReference>
<dbReference type="GO" id="GO:1990904">
    <property type="term" value="C:ribonucleoprotein complex"/>
    <property type="evidence" value="ECO:0007669"/>
    <property type="project" value="UniProtKB-KW"/>
</dbReference>
<dbReference type="InterPro" id="IPR020919">
    <property type="entry name" value="Ribosomal_protein_eS8_arc"/>
</dbReference>
<dbReference type="GO" id="GO:0006412">
    <property type="term" value="P:translation"/>
    <property type="evidence" value="ECO:0007669"/>
    <property type="project" value="UniProtKB-UniRule"/>
</dbReference>
<comment type="subunit">
    <text evidence="2 6">Part of the 30S ribosomal subunit.</text>
</comment>
<evidence type="ECO:0000256" key="3">
    <source>
        <dbReference type="ARBA" id="ARBA00022980"/>
    </source>
</evidence>
<evidence type="ECO:0000256" key="7">
    <source>
        <dbReference type="SAM" id="MobiDB-lite"/>
    </source>
</evidence>
<dbReference type="PROSITE" id="PS01193">
    <property type="entry name" value="RIBOSOMAL_S8E"/>
    <property type="match status" value="1"/>
</dbReference>
<dbReference type="PANTHER" id="PTHR10394">
    <property type="entry name" value="40S RIBOSOMAL PROTEIN S8"/>
    <property type="match status" value="1"/>
</dbReference>
<dbReference type="Proteomes" id="UP000002698">
    <property type="component" value="Chromosome"/>
</dbReference>
<dbReference type="Gene3D" id="2.40.10.310">
    <property type="match status" value="1"/>
</dbReference>
<comment type="similarity">
    <text evidence="1 6">Belongs to the eukaryotic ribosomal protein eS8 family.</text>
</comment>
<dbReference type="GO" id="GO:0003735">
    <property type="term" value="F:structural constituent of ribosome"/>
    <property type="evidence" value="ECO:0007669"/>
    <property type="project" value="InterPro"/>
</dbReference>
<dbReference type="HAMAP" id="MF_00029">
    <property type="entry name" value="Ribosomal_eS8"/>
    <property type="match status" value="1"/>
</dbReference>
<dbReference type="OrthoDB" id="372305at2157"/>
<evidence type="ECO:0000256" key="4">
    <source>
        <dbReference type="ARBA" id="ARBA00023274"/>
    </source>
</evidence>
<dbReference type="GO" id="GO:0005840">
    <property type="term" value="C:ribosome"/>
    <property type="evidence" value="ECO:0007669"/>
    <property type="project" value="UniProtKB-KW"/>
</dbReference>
<dbReference type="GeneID" id="3703188"/>
<dbReference type="RefSeq" id="WP_011324102.1">
    <property type="nucleotide sequence ID" value="NC_007426.1"/>
</dbReference>
<keyword evidence="9" id="KW-1185">Reference proteome</keyword>
<gene>
    <name evidence="6 8" type="primary">rps8e</name>
    <name evidence="8" type="ordered locus">NP_4798A</name>
</gene>
<evidence type="ECO:0000313" key="8">
    <source>
        <dbReference type="EMBL" id="CAI50490.1"/>
    </source>
</evidence>
<dbReference type="HOGENOM" id="CLU_080597_2_1_2"/>